<evidence type="ECO:0000313" key="2">
    <source>
        <dbReference type="EMBL" id="KAJ1169018.1"/>
    </source>
</evidence>
<comment type="caution">
    <text evidence="2">The sequence shown here is derived from an EMBL/GenBank/DDBJ whole genome shotgun (WGS) entry which is preliminary data.</text>
</comment>
<evidence type="ECO:0000313" key="3">
    <source>
        <dbReference type="Proteomes" id="UP001066276"/>
    </source>
</evidence>
<feature type="non-terminal residue" evidence="2">
    <location>
        <position position="1"/>
    </location>
</feature>
<feature type="compositionally biased region" description="Basic and acidic residues" evidence="1">
    <location>
        <begin position="33"/>
        <end position="52"/>
    </location>
</feature>
<name>A0AAV7SXZ9_PLEWA</name>
<dbReference type="EMBL" id="JANPWB010000007">
    <property type="protein sequence ID" value="KAJ1169018.1"/>
    <property type="molecule type" value="Genomic_DNA"/>
</dbReference>
<reference evidence="2" key="1">
    <citation type="journal article" date="2022" name="bioRxiv">
        <title>Sequencing and chromosome-scale assembly of the giantPleurodeles waltlgenome.</title>
        <authorList>
            <person name="Brown T."/>
            <person name="Elewa A."/>
            <person name="Iarovenko S."/>
            <person name="Subramanian E."/>
            <person name="Araus A.J."/>
            <person name="Petzold A."/>
            <person name="Susuki M."/>
            <person name="Suzuki K.-i.T."/>
            <person name="Hayashi T."/>
            <person name="Toyoda A."/>
            <person name="Oliveira C."/>
            <person name="Osipova E."/>
            <person name="Leigh N.D."/>
            <person name="Simon A."/>
            <person name="Yun M.H."/>
        </authorList>
    </citation>
    <scope>NUCLEOTIDE SEQUENCE</scope>
    <source>
        <strain evidence="2">20211129_DDA</strain>
        <tissue evidence="2">Liver</tissue>
    </source>
</reference>
<organism evidence="2 3">
    <name type="scientific">Pleurodeles waltl</name>
    <name type="common">Iberian ribbed newt</name>
    <dbReference type="NCBI Taxonomy" id="8319"/>
    <lineage>
        <taxon>Eukaryota</taxon>
        <taxon>Metazoa</taxon>
        <taxon>Chordata</taxon>
        <taxon>Craniata</taxon>
        <taxon>Vertebrata</taxon>
        <taxon>Euteleostomi</taxon>
        <taxon>Amphibia</taxon>
        <taxon>Batrachia</taxon>
        <taxon>Caudata</taxon>
        <taxon>Salamandroidea</taxon>
        <taxon>Salamandridae</taxon>
        <taxon>Pleurodelinae</taxon>
        <taxon>Pleurodeles</taxon>
    </lineage>
</organism>
<evidence type="ECO:0000256" key="1">
    <source>
        <dbReference type="SAM" id="MobiDB-lite"/>
    </source>
</evidence>
<accession>A0AAV7SXZ9</accession>
<feature type="region of interest" description="Disordered" evidence="1">
    <location>
        <begin position="1"/>
        <end position="112"/>
    </location>
</feature>
<gene>
    <name evidence="2" type="ORF">NDU88_000927</name>
</gene>
<dbReference type="Proteomes" id="UP001066276">
    <property type="component" value="Chromosome 4_1"/>
</dbReference>
<dbReference type="AlphaFoldDB" id="A0AAV7SXZ9"/>
<protein>
    <submittedName>
        <fullName evidence="2">Uncharacterized protein</fullName>
    </submittedName>
</protein>
<feature type="compositionally biased region" description="Low complexity" evidence="1">
    <location>
        <begin position="1"/>
        <end position="17"/>
    </location>
</feature>
<sequence>GRGPESARAAGERAAGPQTQEGPSGPGGLRPASGHEEKARAPEARKPREKAEPAAADPGEGGVSPVFSPASPLPGRKAKAQGRDVGIGPDRGGGSEGRVPSPRRPHTEVLGRGVAIVTETRGGALTL</sequence>
<keyword evidence="3" id="KW-1185">Reference proteome</keyword>
<proteinExistence type="predicted"/>